<reference evidence="3" key="1">
    <citation type="journal article" date="2019" name="Int. J. Syst. Evol. Microbiol.">
        <title>The Global Catalogue of Microorganisms (GCM) 10K type strain sequencing project: providing services to taxonomists for standard genome sequencing and annotation.</title>
        <authorList>
            <consortium name="The Broad Institute Genomics Platform"/>
            <consortium name="The Broad Institute Genome Sequencing Center for Infectious Disease"/>
            <person name="Wu L."/>
            <person name="Ma J."/>
        </authorList>
    </citation>
    <scope>NUCLEOTIDE SEQUENCE [LARGE SCALE GENOMIC DNA]</scope>
    <source>
        <strain evidence="3">CGMCC 1.16855</strain>
    </source>
</reference>
<proteinExistence type="predicted"/>
<name>A0ABV7BZ77_9PROT</name>
<sequence>MPLLPIPPRGDDWHALRARHVGASEISILFGCAPDYLPGVYALWHVKAGLIPREEVANQRAAWGLLLEEAIAAGAAEREGWQVLPGRYASRDGLGATLDRIIAEPGPNDEGCTGPGVLELKNVDWMVHRRGWDGEPPLHILLQLQAQLAATAFTWGAVAALVGGNDLKVWRYSARPKLHAEIMARVTHFWRSIREGKPPQPDGSDATYRALMVLEPEVVDEPADLSADNEAPDLAARYLAAAAAEKAAKAEKEEARNRLLEKLGSCRWGDTTGYRISQAVTPAKDQRPARPGEIISGRAEARRIIVKELT</sequence>
<dbReference type="EMBL" id="JBHRSB010000008">
    <property type="protein sequence ID" value="MFC3002937.1"/>
    <property type="molecule type" value="Genomic_DNA"/>
</dbReference>
<dbReference type="RefSeq" id="WP_216839217.1">
    <property type="nucleotide sequence ID" value="NZ_JAFNJS010000008.1"/>
</dbReference>
<organism evidence="2 3">
    <name type="scientific">Falsiroseomonas tokyonensis</name>
    <dbReference type="NCBI Taxonomy" id="430521"/>
    <lineage>
        <taxon>Bacteria</taxon>
        <taxon>Pseudomonadati</taxon>
        <taxon>Pseudomonadota</taxon>
        <taxon>Alphaproteobacteria</taxon>
        <taxon>Acetobacterales</taxon>
        <taxon>Roseomonadaceae</taxon>
        <taxon>Falsiroseomonas</taxon>
    </lineage>
</organism>
<evidence type="ECO:0000259" key="1">
    <source>
        <dbReference type="Pfam" id="PF09588"/>
    </source>
</evidence>
<accession>A0ABV7BZ77</accession>
<comment type="caution">
    <text evidence="2">The sequence shown here is derived from an EMBL/GenBank/DDBJ whole genome shotgun (WGS) entry which is preliminary data.</text>
</comment>
<keyword evidence="3" id="KW-1185">Reference proteome</keyword>
<dbReference type="Pfam" id="PF09588">
    <property type="entry name" value="YqaJ"/>
    <property type="match status" value="1"/>
</dbReference>
<evidence type="ECO:0000313" key="2">
    <source>
        <dbReference type="EMBL" id="MFC3002937.1"/>
    </source>
</evidence>
<dbReference type="Proteomes" id="UP001595420">
    <property type="component" value="Unassembled WGS sequence"/>
</dbReference>
<dbReference type="InterPro" id="IPR019080">
    <property type="entry name" value="YqaJ_viral_recombinase"/>
</dbReference>
<evidence type="ECO:0000313" key="3">
    <source>
        <dbReference type="Proteomes" id="UP001595420"/>
    </source>
</evidence>
<feature type="domain" description="YqaJ viral recombinase" evidence="1">
    <location>
        <begin position="12"/>
        <end position="151"/>
    </location>
</feature>
<gene>
    <name evidence="2" type="ORF">ACFOD3_23765</name>
</gene>
<protein>
    <submittedName>
        <fullName evidence="2">YqaJ viral recombinase family protein</fullName>
    </submittedName>
</protein>